<feature type="transmembrane region" description="Helical" evidence="1">
    <location>
        <begin position="296"/>
        <end position="313"/>
    </location>
</feature>
<evidence type="ECO:0000313" key="2">
    <source>
        <dbReference type="EMBL" id="CAH0991253.1"/>
    </source>
</evidence>
<sequence>MIQFIQRFTLVIVFIFLGFLSLAVSAKNLSDDEKNLAQEEITGIYYNDTASILEAIDSMLYRFDEQIHTGPQNYKDHRRDLVELQLLLVELNDVEFNRNWIIPPEETVFSWEEELSVVLKPIFSSLSQLAERPKIVLEHQKKLADIDKQILATSDGISVLEKLLLKYNVESKERKTISKLIIYWESKLAESKVKKEFFENSYAEVEGKPFFLNNLDPHILMYVFHRVATVVISIGSAILAYLFFMKLATFFTLLERRSSNNRVKLFNRVWAFATQLISILFAVSTVLLVTYMREDWLLLCIWFLIGLLTVIGLRNSFPVYVANIRTLLNLGAIREHERIIYKNIPWKVLQLGFFSHLHNPQLDAHIRINLNDLSGICSRPYHDNEPFFPCKRGDWVSLDDGTYGKVVMQSPESVHLSCMNMLKVLTTENFLHLNPLNLSQKSMTIKSVFGIDYQYQKNATHSIRDTIIKHFEQADKPETFAKFIIDILIDFKRINDSSLDFIILCELEGKAAEFKYEIERWIQAECINVSNTNNWTIPFPQMKLHN</sequence>
<accession>A0ABM9ADI3</accession>
<dbReference type="EMBL" id="CAKLPX010000001">
    <property type="protein sequence ID" value="CAH0991253.1"/>
    <property type="molecule type" value="Genomic_DNA"/>
</dbReference>
<keyword evidence="1" id="KW-0472">Membrane</keyword>
<comment type="caution">
    <text evidence="2">The sequence shown here is derived from an EMBL/GenBank/DDBJ whole genome shotgun (WGS) entry which is preliminary data.</text>
</comment>
<evidence type="ECO:0000256" key="1">
    <source>
        <dbReference type="SAM" id="Phobius"/>
    </source>
</evidence>
<feature type="transmembrane region" description="Helical" evidence="1">
    <location>
        <begin position="219"/>
        <end position="244"/>
    </location>
</feature>
<keyword evidence="1" id="KW-1133">Transmembrane helix</keyword>
<feature type="transmembrane region" description="Helical" evidence="1">
    <location>
        <begin position="265"/>
        <end position="290"/>
    </location>
</feature>
<dbReference type="Proteomes" id="UP000838100">
    <property type="component" value="Unassembled WGS sequence"/>
</dbReference>
<keyword evidence="3" id="KW-1185">Reference proteome</keyword>
<dbReference type="RefSeq" id="WP_237443909.1">
    <property type="nucleotide sequence ID" value="NZ_CAKLPX010000001.1"/>
</dbReference>
<protein>
    <submittedName>
        <fullName evidence="2">Uncharacterized protein</fullName>
    </submittedName>
</protein>
<gene>
    <name evidence="2" type="ORF">SIN8267_01355</name>
</gene>
<evidence type="ECO:0000313" key="3">
    <source>
        <dbReference type="Proteomes" id="UP000838100"/>
    </source>
</evidence>
<proteinExistence type="predicted"/>
<keyword evidence="1" id="KW-0812">Transmembrane</keyword>
<reference evidence="2" key="1">
    <citation type="submission" date="2021-12" db="EMBL/GenBank/DDBJ databases">
        <authorList>
            <person name="Rodrigo-Torres L."/>
            <person name="Arahal R. D."/>
            <person name="Lucena T."/>
        </authorList>
    </citation>
    <scope>NUCLEOTIDE SEQUENCE</scope>
    <source>
        <strain evidence="2">CECT 8267</strain>
    </source>
</reference>
<name>A0ABM9ADI3_9GAMM</name>
<organism evidence="2 3">
    <name type="scientific">Sinobacterium norvegicum</name>
    <dbReference type="NCBI Taxonomy" id="1641715"/>
    <lineage>
        <taxon>Bacteria</taxon>
        <taxon>Pseudomonadati</taxon>
        <taxon>Pseudomonadota</taxon>
        <taxon>Gammaproteobacteria</taxon>
        <taxon>Cellvibrionales</taxon>
        <taxon>Spongiibacteraceae</taxon>
        <taxon>Sinobacterium</taxon>
    </lineage>
</organism>